<dbReference type="GO" id="GO:0051782">
    <property type="term" value="P:negative regulation of cell division"/>
    <property type="evidence" value="ECO:0007669"/>
    <property type="project" value="TreeGrafter"/>
</dbReference>
<reference evidence="6" key="1">
    <citation type="journal article" date="2015" name="J. Biotechnol.">
        <title>Complete genome sequence of Streptomyces ambofaciens ATCC 23877, the spiramycin producer.</title>
        <authorList>
            <person name="Thibessard A."/>
            <person name="Haas D."/>
            <person name="Gerbaud C."/>
            <person name="Aigle B."/>
            <person name="Lautru S."/>
            <person name="Pernodet J.L."/>
            <person name="Leblond P."/>
        </authorList>
    </citation>
    <scope>NUCLEOTIDE SEQUENCE [LARGE SCALE GENOMIC DNA]</scope>
    <source>
        <strain evidence="6">ATCC 23877 / 3486 / DSM 40053 / JCM 4204 / NBRC 12836 / NRRL B-2516</strain>
    </source>
</reference>
<evidence type="ECO:0000313" key="6">
    <source>
        <dbReference type="Proteomes" id="UP000061018"/>
    </source>
</evidence>
<gene>
    <name evidence="5" type="ORF">SAM23877_3416</name>
</gene>
<sequence>MVAGDRSRVVPGRLFTWVDVDEHLAHLAASGLWPSWLSEADAWWDQLLLTVEPATSVDDVRKWLDRAFGTGSVTGALEEPVLALDRPSGLGTEGIPVVLNKVEGRASERRVPRLAERRTTADLACALARPQSDTFAGDIQIIAFHSFKGGVGRTVHAVALADQLARSGNRVLLIDGDLEAPGITWMHQAQGGTCDIAYEDVLALLHGTTGADVTSIAGIVQEYLAGQFVVGGTGDGRLAILPATRRPRLGPPRIEPVDLLTSDRPGYFLTESLAEVAHTAGFDVVIIDLRAGASELSAPVLLDPRVQRVFVTTLSSQSLDGTVRMIRQLGAKAPALLGGDPAPAAVVTQYRLDVHDAEAETAVAMLEQALNQMLGVTEGDEDEPELAVDTRAVTVALLSPFRDELLALPRNWDEVIDVVHRCGLGERVAELAPQPQPGQSLDAAAEGPAGVEERRSALHGRAAALVFAERTGLDGALGFLSTEPLRRLIGDHRSSLPVTVVVGAKGAGKTFTFARMCAAGSWSAFAEKAGTHVLDDALVVPVLDPANLDQQPAGDGRTGPQDLRDRAARGQGATRTQILRILNEALRSGDNSLDSYAWLNVWLQCMAVAGGSDAALHADFDAEQELLRLGHDQKLLFVFDGLEDFLQELEGEAKRVALRTLLIEVPDWLRSLRGRPLGVVVFVRRDLASWAIRQNLGQFLDRYEAYALRWDAQEALRLALWVAVTAEAVSSPDRELMELSYEDIAQALRPVWGAKLGSDASHEAWSERWVPAALADFNDQVQARDVVRFLREAAELSAGDEQTDRLLVPTAMRNALAQCSSEKVREIGQENKRLGDLLLGLGQYAPEVLMPFSAEDVGLEANDLAVLLEAGALARDADGRYRLPEIYRHALGFRTQGRARVVRR</sequence>
<accession>A0A0K2AU01</accession>
<feature type="region of interest" description="Disordered" evidence="3">
    <location>
        <begin position="546"/>
        <end position="571"/>
    </location>
</feature>
<feature type="domain" description="CobQ/CobB/MinD/ParA nucleotide binding" evidence="4">
    <location>
        <begin position="142"/>
        <end position="375"/>
    </location>
</feature>
<dbReference type="InterPro" id="IPR050625">
    <property type="entry name" value="ParA/MinD_ATPase"/>
</dbReference>
<evidence type="ECO:0000256" key="2">
    <source>
        <dbReference type="ARBA" id="ARBA00022840"/>
    </source>
</evidence>
<dbReference type="Gene3D" id="3.40.50.300">
    <property type="entry name" value="P-loop containing nucleotide triphosphate hydrolases"/>
    <property type="match status" value="1"/>
</dbReference>
<proteinExistence type="predicted"/>
<dbReference type="AlphaFoldDB" id="A0A0K2AU01"/>
<dbReference type="PANTHER" id="PTHR43384:SF6">
    <property type="entry name" value="SEPTUM SITE-DETERMINING PROTEIN MIND HOMOLOG, CHLOROPLASTIC"/>
    <property type="match status" value="1"/>
</dbReference>
<dbReference type="GO" id="GO:0005829">
    <property type="term" value="C:cytosol"/>
    <property type="evidence" value="ECO:0007669"/>
    <property type="project" value="TreeGrafter"/>
</dbReference>
<dbReference type="SUPFAM" id="SSF52540">
    <property type="entry name" value="P-loop containing nucleoside triphosphate hydrolases"/>
    <property type="match status" value="1"/>
</dbReference>
<evidence type="ECO:0000313" key="5">
    <source>
        <dbReference type="EMBL" id="AKZ56463.1"/>
    </source>
</evidence>
<name>A0A0K2AU01_STRA7</name>
<dbReference type="Proteomes" id="UP000061018">
    <property type="component" value="Chromosome"/>
</dbReference>
<evidence type="ECO:0000256" key="1">
    <source>
        <dbReference type="ARBA" id="ARBA00022741"/>
    </source>
</evidence>
<evidence type="ECO:0000256" key="3">
    <source>
        <dbReference type="SAM" id="MobiDB-lite"/>
    </source>
</evidence>
<dbReference type="GO" id="GO:0005524">
    <property type="term" value="F:ATP binding"/>
    <property type="evidence" value="ECO:0007669"/>
    <property type="project" value="UniProtKB-KW"/>
</dbReference>
<dbReference type="EMBL" id="CP012382">
    <property type="protein sequence ID" value="AKZ56463.1"/>
    <property type="molecule type" value="Genomic_DNA"/>
</dbReference>
<dbReference type="PANTHER" id="PTHR43384">
    <property type="entry name" value="SEPTUM SITE-DETERMINING PROTEIN MIND HOMOLOG, CHLOROPLASTIC-RELATED"/>
    <property type="match status" value="1"/>
</dbReference>
<organism evidence="5 6">
    <name type="scientific">Streptomyces ambofaciens (strain ATCC 23877 / 3486 / DSM 40053 / JCM 4204 / NBRC 12836 / NRRL B-2516)</name>
    <dbReference type="NCBI Taxonomy" id="278992"/>
    <lineage>
        <taxon>Bacteria</taxon>
        <taxon>Bacillati</taxon>
        <taxon>Actinomycetota</taxon>
        <taxon>Actinomycetes</taxon>
        <taxon>Kitasatosporales</taxon>
        <taxon>Streptomycetaceae</taxon>
        <taxon>Streptomyces</taxon>
    </lineage>
</organism>
<dbReference type="InterPro" id="IPR002586">
    <property type="entry name" value="CobQ/CobB/MinD/ParA_Nub-bd_dom"/>
</dbReference>
<keyword evidence="1" id="KW-0547">Nucleotide-binding</keyword>
<dbReference type="GO" id="GO:0016887">
    <property type="term" value="F:ATP hydrolysis activity"/>
    <property type="evidence" value="ECO:0007669"/>
    <property type="project" value="TreeGrafter"/>
</dbReference>
<dbReference type="InterPro" id="IPR027417">
    <property type="entry name" value="P-loop_NTPase"/>
</dbReference>
<dbReference type="Pfam" id="PF01656">
    <property type="entry name" value="CbiA"/>
    <property type="match status" value="1"/>
</dbReference>
<dbReference type="KEGG" id="samb:SAM23877_3416"/>
<dbReference type="GO" id="GO:0009898">
    <property type="term" value="C:cytoplasmic side of plasma membrane"/>
    <property type="evidence" value="ECO:0007669"/>
    <property type="project" value="TreeGrafter"/>
</dbReference>
<keyword evidence="2" id="KW-0067">ATP-binding</keyword>
<evidence type="ECO:0000259" key="4">
    <source>
        <dbReference type="Pfam" id="PF01656"/>
    </source>
</evidence>
<protein>
    <recommendedName>
        <fullName evidence="4">CobQ/CobB/MinD/ParA nucleotide binding domain-containing protein</fullName>
    </recommendedName>
</protein>
<dbReference type="NCBIfam" id="NF047398">
    <property type="entry name" value="AAA_KGGVGR"/>
    <property type="match status" value="1"/>
</dbReference>